<dbReference type="InterPro" id="IPR000184">
    <property type="entry name" value="Bac_surfAg_D15"/>
</dbReference>
<dbReference type="KEGG" id="rtu:PR017_14175"/>
<keyword evidence="6" id="KW-1185">Reference proteome</keyword>
<evidence type="ECO:0000256" key="3">
    <source>
        <dbReference type="ARBA" id="ARBA00023136"/>
    </source>
</evidence>
<proteinExistence type="predicted"/>
<dbReference type="EMBL" id="CP117255">
    <property type="protein sequence ID" value="WFR94939.1"/>
    <property type="molecule type" value="Genomic_DNA"/>
</dbReference>
<dbReference type="Gene3D" id="3.10.20.310">
    <property type="entry name" value="membrane protein fhac"/>
    <property type="match status" value="1"/>
</dbReference>
<dbReference type="PANTHER" id="PTHR12815">
    <property type="entry name" value="SORTING AND ASSEMBLY MACHINERY SAMM50 PROTEIN FAMILY MEMBER"/>
    <property type="match status" value="1"/>
</dbReference>
<dbReference type="Pfam" id="PF07244">
    <property type="entry name" value="POTRA"/>
    <property type="match status" value="1"/>
</dbReference>
<reference evidence="5 6" key="1">
    <citation type="journal article" date="2018" name="Sci. Rep.">
        <title>Rhizobium tumorigenes sp. nov., a novel plant tumorigenic bacterium isolated from cane gall tumors on thornless blackberry.</title>
        <authorList>
            <person name="Kuzmanovi N."/>
            <person name="Smalla K."/>
            <person name="Gronow S."/>
            <person name="PuBawska J."/>
        </authorList>
    </citation>
    <scope>NUCLEOTIDE SEQUENCE [LARGE SCALE GENOMIC DNA]</scope>
    <source>
        <strain evidence="5 6">1078</strain>
    </source>
</reference>
<dbReference type="Pfam" id="PF01103">
    <property type="entry name" value="Omp85"/>
    <property type="match status" value="1"/>
</dbReference>
<dbReference type="RefSeq" id="WP_111219816.1">
    <property type="nucleotide sequence ID" value="NZ_CP117255.1"/>
</dbReference>
<protein>
    <submittedName>
        <fullName evidence="5">Autotransporter assembly complex protein TamA</fullName>
    </submittedName>
</protein>
<keyword evidence="2" id="KW-1134">Transmembrane beta strand</keyword>
<organism evidence="5 6">
    <name type="scientific">Rhizobium tumorigenes</name>
    <dbReference type="NCBI Taxonomy" id="2041385"/>
    <lineage>
        <taxon>Bacteria</taxon>
        <taxon>Pseudomonadati</taxon>
        <taxon>Pseudomonadota</taxon>
        <taxon>Alphaproteobacteria</taxon>
        <taxon>Hyphomicrobiales</taxon>
        <taxon>Rhizobiaceae</taxon>
        <taxon>Rhizobium/Agrobacterium group</taxon>
        <taxon>Rhizobium</taxon>
    </lineage>
</organism>
<reference evidence="6" key="2">
    <citation type="journal article" date="2023" name="MicrobiologyOpen">
        <title>Genomics of the tumorigenes clade of the family Rhizobiaceae and description of Rhizobium rhododendri sp. nov.</title>
        <authorList>
            <person name="Kuzmanovic N."/>
            <person name="diCenzo G.C."/>
            <person name="Bunk B."/>
            <person name="Sproeer C."/>
            <person name="Fruehling A."/>
            <person name="Neumann-Schaal M."/>
            <person name="Overmann J."/>
            <person name="Smalla K."/>
        </authorList>
    </citation>
    <scope>NUCLEOTIDE SEQUENCE [LARGE SCALE GENOMIC DNA]</scope>
    <source>
        <strain evidence="6">1078</strain>
    </source>
</reference>
<dbReference type="InterPro" id="IPR034746">
    <property type="entry name" value="POTRA"/>
</dbReference>
<evidence type="ECO:0000259" key="4">
    <source>
        <dbReference type="PROSITE" id="PS51779"/>
    </source>
</evidence>
<keyword evidence="2" id="KW-0812">Transmembrane</keyword>
<dbReference type="PROSITE" id="PS51779">
    <property type="entry name" value="POTRA"/>
    <property type="match status" value="1"/>
</dbReference>
<gene>
    <name evidence="5" type="ORF">PR017_14175</name>
</gene>
<evidence type="ECO:0000256" key="1">
    <source>
        <dbReference type="ARBA" id="ARBA00004370"/>
    </source>
</evidence>
<dbReference type="GO" id="GO:0019867">
    <property type="term" value="C:outer membrane"/>
    <property type="evidence" value="ECO:0007669"/>
    <property type="project" value="InterPro"/>
</dbReference>
<evidence type="ECO:0000256" key="2">
    <source>
        <dbReference type="ARBA" id="ARBA00022452"/>
    </source>
</evidence>
<dbReference type="InterPro" id="IPR010827">
    <property type="entry name" value="BamA/TamA_POTRA"/>
</dbReference>
<dbReference type="Gene3D" id="2.40.160.50">
    <property type="entry name" value="membrane protein fhac: a member of the omp85/tpsb transporter family"/>
    <property type="match status" value="1"/>
</dbReference>
<dbReference type="AlphaFoldDB" id="A0AAF1K5G1"/>
<name>A0AAF1K5G1_9HYPH</name>
<dbReference type="Proteomes" id="UP000249499">
    <property type="component" value="Chromosome"/>
</dbReference>
<keyword evidence="3" id="KW-0472">Membrane</keyword>
<feature type="domain" description="POTRA" evidence="4">
    <location>
        <begin position="241"/>
        <end position="315"/>
    </location>
</feature>
<dbReference type="PANTHER" id="PTHR12815:SF42">
    <property type="entry name" value="BACTERIAL SURFACE ANTIGEN (D15) DOMAIN-CONTAINING PROTEIN"/>
    <property type="match status" value="1"/>
</dbReference>
<accession>A0AAF1K5G1</accession>
<sequence>MYIRRTGPGIGFAYRRAGTVIAVAACVFVSPALISDAFAFKLFGINFFGKDEDKTDAVADPVHYSVRLNTGNADKDLKSSIESSSMLEVDKDKAVSGDLGVVIKARDDRDRLLASLYENARYGAVVTITVNGTDIDKLPPQPTFGRVKPVPVVVTVDPGPLFKLGKIRLEGDAAGRNPTNYGLVLGGDAGSLVIIKSADKVVAEMKSEGRPLARVIRRDVVADHATNTVDVTLDVKSGPIANIGDVTVTGEKRLDPTFVQRYSRLNKGDRYSPEQLKKASERLRKLGAIGSATIHQPDKLAPDGTLPLNLEISEAKRHYFGAGAQYSTTDGFGLQGYWGDRNVFGKAESLRIEGTVSRLGETTNYQDLDYEAGIIYTKPAAVLAAGTFIASIKAVSTNPDNYSARTITGDVGYSYELSDYDTALAGGRVSYEDSTTDAFGDQQFLTFSVPLEYIRDTRDNKLDATEGYRATLDAQPGYEALGGTIFTSLEGSISGYKGIGSDDNVVFAGKLAAGSLLGADNISDIPTTRRFFAGGGGSVRGYAYQEITAYNALNQALGGTSYATVSLEARVKVTKTIGLVPFIDAGSVTDKNIPDFSDVRVGAGVGLRYATPFGPIRVDFAVPLNKYQGGTSYGIYAGIGQSF</sequence>
<evidence type="ECO:0000313" key="6">
    <source>
        <dbReference type="Proteomes" id="UP000249499"/>
    </source>
</evidence>
<comment type="subcellular location">
    <subcellularLocation>
        <location evidence="1">Membrane</location>
    </subcellularLocation>
</comment>
<evidence type="ECO:0000313" key="5">
    <source>
        <dbReference type="EMBL" id="WFR94939.1"/>
    </source>
</evidence>
<dbReference type="InterPro" id="IPR039910">
    <property type="entry name" value="D15-like"/>
</dbReference>